<sequence length="229" mass="25410">MKKLFFCILILTASVAKAQFTEVLTSDRPGQALSANTVGKNVFQVQTGIDFFDNNSQFYPNSYFRYGLSEKFELNSGIILSGSKFANEIASFSVGARYNLSDIDSKFTSTLQFSHDFGATNNNSQLTYILASSFSEKLSYTVNLGINFDNDFGVNNGIYVFNLSYGINSKMGVFLETFGNFLNSGFQLNIDTGMYYLLNNNFQIDALVGDNDGLFLGAGFTWRIPAKKI</sequence>
<dbReference type="Proteomes" id="UP000307140">
    <property type="component" value="Unassembled WGS sequence"/>
</dbReference>
<evidence type="ECO:0000313" key="3">
    <source>
        <dbReference type="Proteomes" id="UP000307140"/>
    </source>
</evidence>
<evidence type="ECO:0000256" key="1">
    <source>
        <dbReference type="SAM" id="SignalP"/>
    </source>
</evidence>
<dbReference type="RefSeq" id="WP_138537211.1">
    <property type="nucleotide sequence ID" value="NZ_VANR01000007.1"/>
</dbReference>
<evidence type="ECO:0000313" key="2">
    <source>
        <dbReference type="EMBL" id="TMM28805.1"/>
    </source>
</evidence>
<dbReference type="EMBL" id="VANR01000007">
    <property type="protein sequence ID" value="TMM28805.1"/>
    <property type="molecule type" value="Genomic_DNA"/>
</dbReference>
<gene>
    <name evidence="2" type="ORF">FDT66_12925</name>
</gene>
<keyword evidence="1" id="KW-0732">Signal</keyword>
<organism evidence="2 3">
    <name type="scientific">Polaribacter aestuariivivens</name>
    <dbReference type="NCBI Taxonomy" id="2304626"/>
    <lineage>
        <taxon>Bacteria</taxon>
        <taxon>Pseudomonadati</taxon>
        <taxon>Bacteroidota</taxon>
        <taxon>Flavobacteriia</taxon>
        <taxon>Flavobacteriales</taxon>
        <taxon>Flavobacteriaceae</taxon>
    </lineage>
</organism>
<feature type="chain" id="PRO_5024414162" evidence="1">
    <location>
        <begin position="19"/>
        <end position="229"/>
    </location>
</feature>
<keyword evidence="3" id="KW-1185">Reference proteome</keyword>
<feature type="signal peptide" evidence="1">
    <location>
        <begin position="1"/>
        <end position="18"/>
    </location>
</feature>
<proteinExistence type="predicted"/>
<protein>
    <submittedName>
        <fullName evidence="2">Transporter</fullName>
    </submittedName>
</protein>
<accession>A0A5S3N0P7</accession>
<reference evidence="2 3" key="1">
    <citation type="submission" date="2019-05" db="EMBL/GenBank/DDBJ databases">
        <title>Polaribacter aestuariivivens sp. nov., isolated from a tidal flat.</title>
        <authorList>
            <person name="Yoon J.-H."/>
        </authorList>
    </citation>
    <scope>NUCLEOTIDE SEQUENCE [LARGE SCALE GENOMIC DNA]</scope>
    <source>
        <strain evidence="2 3">DBTF-3</strain>
    </source>
</reference>
<comment type="caution">
    <text evidence="2">The sequence shown here is derived from an EMBL/GenBank/DDBJ whole genome shotgun (WGS) entry which is preliminary data.</text>
</comment>
<name>A0A5S3N0P7_9FLAO</name>
<dbReference type="AlphaFoldDB" id="A0A5S3N0P7"/>
<dbReference type="OrthoDB" id="1014491at2"/>